<dbReference type="EMBL" id="JACIEP010000002">
    <property type="protein sequence ID" value="MBB4034720.1"/>
    <property type="molecule type" value="Genomic_DNA"/>
</dbReference>
<keyword evidence="4" id="KW-1185">Reference proteome</keyword>
<dbReference type="AlphaFoldDB" id="A0A840CFH7"/>
<dbReference type="Gene3D" id="2.60.40.3620">
    <property type="match status" value="2"/>
</dbReference>
<dbReference type="InterPro" id="IPR025970">
    <property type="entry name" value="SusE"/>
</dbReference>
<gene>
    <name evidence="3" type="ORF">GGR21_000607</name>
</gene>
<dbReference type="RefSeq" id="WP_183305679.1">
    <property type="nucleotide sequence ID" value="NZ_JACIEP010000002.1"/>
</dbReference>
<comment type="caution">
    <text evidence="3">The sequence shown here is derived from an EMBL/GenBank/DDBJ whole genome shotgun (WGS) entry which is preliminary data.</text>
</comment>
<dbReference type="PROSITE" id="PS51257">
    <property type="entry name" value="PROKAR_LIPOPROTEIN"/>
    <property type="match status" value="1"/>
</dbReference>
<evidence type="ECO:0000313" key="4">
    <source>
        <dbReference type="Proteomes" id="UP000555103"/>
    </source>
</evidence>
<name>A0A840CFH7_9BACT</name>
<dbReference type="Pfam" id="PF14292">
    <property type="entry name" value="SusE"/>
    <property type="match status" value="1"/>
</dbReference>
<keyword evidence="1" id="KW-0732">Signal</keyword>
<evidence type="ECO:0000256" key="1">
    <source>
        <dbReference type="SAM" id="SignalP"/>
    </source>
</evidence>
<sequence length="383" mass="43193">MKTYKIYIIGLLCMLGFMACSDDDTSPVLTKVIPSILDDFPTSEYTLTEPEDGNPLLFTVTWTETLFHLDGSTNPVPAAPVNYTLQVDKAGNNFAAAQTVTVTTSLAANIYIKDFNQLLLKGLEATPDEPIDIELRLLVNYGQNLAGESISDNKIALTVTPYYPTEDLQFIYLLGDMNGWDNRNTDFMMFKDNSNPKERIYTYTGRIQAGCYFKFIPEESLGSYKAYCRKDETTMVYEESEVGSFYNETEGYKTITINLKDMTYSIVDYDMTGATQFTMVNFVGAFCGWGSGSPNPEPAMTPMAYDPHIWKININLDIIEYGVKFRANHSWDNRWCPFNPDDSPFGKADFNPTAHDNNISLAETGEYYAILNDLTGHYVIIKK</sequence>
<protein>
    <recommendedName>
        <fullName evidence="2">SusE outer membrane protein domain-containing protein</fullName>
    </recommendedName>
</protein>
<reference evidence="3 4" key="1">
    <citation type="submission" date="2020-08" db="EMBL/GenBank/DDBJ databases">
        <title>Genomic Encyclopedia of Type Strains, Phase IV (KMG-IV): sequencing the most valuable type-strain genomes for metagenomic binning, comparative biology and taxonomic classification.</title>
        <authorList>
            <person name="Goeker M."/>
        </authorList>
    </citation>
    <scope>NUCLEOTIDE SEQUENCE [LARGE SCALE GENOMIC DNA]</scope>
    <source>
        <strain evidence="3 4">DSM 104969</strain>
    </source>
</reference>
<evidence type="ECO:0000313" key="3">
    <source>
        <dbReference type="EMBL" id="MBB4034720.1"/>
    </source>
</evidence>
<accession>A0A840CFH7</accession>
<dbReference type="Proteomes" id="UP000555103">
    <property type="component" value="Unassembled WGS sequence"/>
</dbReference>
<proteinExistence type="predicted"/>
<feature type="domain" description="SusE outer membrane protein" evidence="2">
    <location>
        <begin position="26"/>
        <end position="137"/>
    </location>
</feature>
<evidence type="ECO:0000259" key="2">
    <source>
        <dbReference type="Pfam" id="PF14292"/>
    </source>
</evidence>
<organism evidence="3 4">
    <name type="scientific">Dysgonomonas hofstadii</name>
    <dbReference type="NCBI Taxonomy" id="637886"/>
    <lineage>
        <taxon>Bacteria</taxon>
        <taxon>Pseudomonadati</taxon>
        <taxon>Bacteroidota</taxon>
        <taxon>Bacteroidia</taxon>
        <taxon>Bacteroidales</taxon>
        <taxon>Dysgonomonadaceae</taxon>
        <taxon>Dysgonomonas</taxon>
    </lineage>
</organism>
<feature type="signal peptide" evidence="1">
    <location>
        <begin position="1"/>
        <end position="21"/>
    </location>
</feature>
<feature type="chain" id="PRO_5032289623" description="SusE outer membrane protein domain-containing protein" evidence="1">
    <location>
        <begin position="22"/>
        <end position="383"/>
    </location>
</feature>